<evidence type="ECO:0000313" key="7">
    <source>
        <dbReference type="Proteomes" id="UP000198915"/>
    </source>
</evidence>
<dbReference type="InterPro" id="IPR000914">
    <property type="entry name" value="SBP_5_dom"/>
</dbReference>
<dbReference type="AlphaFoldDB" id="A0A1I3UXI6"/>
<keyword evidence="2" id="KW-0813">Transport</keyword>
<sequence length="529" mass="59231">MKKRLAGFGLAAILALSTAIVGCSSQSSTTTAPKQVQAAQGTTAPAANDTGEKVLTFASGSDIVSFDIHDHNNTSTEAVHVNMFNYLVKKDKNQKVQPDLATSWEIVNDKTWRFKLREGVTFHNGDPFTAEDVKFTLERIAKDQKLLEYGNYKQIKEVKIIDPHTVEIITNESEPVLLNRLSRLGSSMLPSKYIKEKGWDEFLKNPVGTGPYKFQEWKRDDRLILVKNDQYFGDKPKWDKLVFRAIPEDATRVAELMTGGVDIAVNIPPSDMERIESNEGTHAVTGPTQRVMQLSLRTTPGTVTENPKVREAIDLAIDEKAIVDNILAGGGTPTRTRVTAGNFGADPELYGKSLYDPERAKQLLAEAGYPNGVDISFSATSGRYLKDKETAELIQAMLAEAGIRAKLDLLEWSKFNDTYKAKKFGEVFMISYANSMFDASLAFDRLTTERAKGESDYSNPEVDKLLKEAEKNMNLDERAKQYVKVQEIIAEERPQIYMYQMNANYGVSDKVNFEPRLDEMLFADEVTKK</sequence>
<evidence type="ECO:0000256" key="2">
    <source>
        <dbReference type="ARBA" id="ARBA00022448"/>
    </source>
</evidence>
<dbReference type="GO" id="GO:1904680">
    <property type="term" value="F:peptide transmembrane transporter activity"/>
    <property type="evidence" value="ECO:0007669"/>
    <property type="project" value="TreeGrafter"/>
</dbReference>
<dbReference type="RefSeq" id="WP_092268352.1">
    <property type="nucleotide sequence ID" value="NZ_FORT01000006.1"/>
</dbReference>
<comment type="similarity">
    <text evidence="1">Belongs to the bacterial solute-binding protein 5 family.</text>
</comment>
<evidence type="ECO:0000256" key="1">
    <source>
        <dbReference type="ARBA" id="ARBA00005695"/>
    </source>
</evidence>
<dbReference type="Proteomes" id="UP000198915">
    <property type="component" value="Unassembled WGS sequence"/>
</dbReference>
<dbReference type="Gene3D" id="3.10.105.10">
    <property type="entry name" value="Dipeptide-binding Protein, Domain 3"/>
    <property type="match status" value="1"/>
</dbReference>
<gene>
    <name evidence="6" type="ORF">SAMN05518846_106147</name>
</gene>
<dbReference type="STRING" id="1884381.SAMN05518846_106147"/>
<feature type="domain" description="Solute-binding protein family 5" evidence="5">
    <location>
        <begin position="95"/>
        <end position="450"/>
    </location>
</feature>
<dbReference type="Gene3D" id="3.40.190.10">
    <property type="entry name" value="Periplasmic binding protein-like II"/>
    <property type="match status" value="1"/>
</dbReference>
<dbReference type="EMBL" id="FORT01000006">
    <property type="protein sequence ID" value="SFJ87610.1"/>
    <property type="molecule type" value="Genomic_DNA"/>
</dbReference>
<keyword evidence="7" id="KW-1185">Reference proteome</keyword>
<dbReference type="InterPro" id="IPR039424">
    <property type="entry name" value="SBP_5"/>
</dbReference>
<dbReference type="PANTHER" id="PTHR30290">
    <property type="entry name" value="PERIPLASMIC BINDING COMPONENT OF ABC TRANSPORTER"/>
    <property type="match status" value="1"/>
</dbReference>
<dbReference type="GO" id="GO:0043190">
    <property type="term" value="C:ATP-binding cassette (ABC) transporter complex"/>
    <property type="evidence" value="ECO:0007669"/>
    <property type="project" value="InterPro"/>
</dbReference>
<feature type="chain" id="PRO_5038902397" evidence="4">
    <location>
        <begin position="22"/>
        <end position="529"/>
    </location>
</feature>
<proteinExistence type="inferred from homology"/>
<dbReference type="InterPro" id="IPR030678">
    <property type="entry name" value="Peptide/Ni-bd"/>
</dbReference>
<evidence type="ECO:0000313" key="6">
    <source>
        <dbReference type="EMBL" id="SFJ87610.1"/>
    </source>
</evidence>
<evidence type="ECO:0000256" key="3">
    <source>
        <dbReference type="ARBA" id="ARBA00022729"/>
    </source>
</evidence>
<dbReference type="Gene3D" id="3.90.76.10">
    <property type="entry name" value="Dipeptide-binding Protein, Domain 1"/>
    <property type="match status" value="1"/>
</dbReference>
<evidence type="ECO:0000256" key="4">
    <source>
        <dbReference type="SAM" id="SignalP"/>
    </source>
</evidence>
<protein>
    <submittedName>
        <fullName evidence="6">Peptide/nickel transport system substrate-binding protein</fullName>
    </submittedName>
</protein>
<keyword evidence="3 4" id="KW-0732">Signal</keyword>
<dbReference type="CDD" id="cd08498">
    <property type="entry name" value="PBP2_NikA_DppA_OppA_like_2"/>
    <property type="match status" value="1"/>
</dbReference>
<organism evidence="6 7">
    <name type="scientific">Brevibacillus centrosporus</name>
    <dbReference type="NCBI Taxonomy" id="54910"/>
    <lineage>
        <taxon>Bacteria</taxon>
        <taxon>Bacillati</taxon>
        <taxon>Bacillota</taxon>
        <taxon>Bacilli</taxon>
        <taxon>Bacillales</taxon>
        <taxon>Paenibacillaceae</taxon>
        <taxon>Brevibacillus</taxon>
    </lineage>
</organism>
<dbReference type="SUPFAM" id="SSF53850">
    <property type="entry name" value="Periplasmic binding protein-like II"/>
    <property type="match status" value="1"/>
</dbReference>
<dbReference type="GO" id="GO:0015833">
    <property type="term" value="P:peptide transport"/>
    <property type="evidence" value="ECO:0007669"/>
    <property type="project" value="TreeGrafter"/>
</dbReference>
<dbReference type="PANTHER" id="PTHR30290:SF9">
    <property type="entry name" value="OLIGOPEPTIDE-BINDING PROTEIN APPA"/>
    <property type="match status" value="1"/>
</dbReference>
<feature type="signal peptide" evidence="4">
    <location>
        <begin position="1"/>
        <end position="21"/>
    </location>
</feature>
<dbReference type="GO" id="GO:0042597">
    <property type="term" value="C:periplasmic space"/>
    <property type="evidence" value="ECO:0007669"/>
    <property type="project" value="UniProtKB-ARBA"/>
</dbReference>
<name>A0A1I3UXI6_9BACL</name>
<dbReference type="PIRSF" id="PIRSF002741">
    <property type="entry name" value="MppA"/>
    <property type="match status" value="1"/>
</dbReference>
<evidence type="ECO:0000259" key="5">
    <source>
        <dbReference type="Pfam" id="PF00496"/>
    </source>
</evidence>
<accession>A0A1I3UXI6</accession>
<dbReference type="Pfam" id="PF00496">
    <property type="entry name" value="SBP_bac_5"/>
    <property type="match status" value="1"/>
</dbReference>
<dbReference type="PROSITE" id="PS51257">
    <property type="entry name" value="PROKAR_LIPOPROTEIN"/>
    <property type="match status" value="1"/>
</dbReference>
<reference evidence="7" key="1">
    <citation type="submission" date="2016-10" db="EMBL/GenBank/DDBJ databases">
        <authorList>
            <person name="Varghese N."/>
            <person name="Submissions S."/>
        </authorList>
    </citation>
    <scope>NUCLEOTIDE SEQUENCE [LARGE SCALE GENOMIC DNA]</scope>
    <source>
        <strain evidence="7">OK042</strain>
    </source>
</reference>